<comment type="subcellular location">
    <subcellularLocation>
        <location evidence="1">Cell membrane</location>
        <topology evidence="1">Multi-pass membrane protein</topology>
    </subcellularLocation>
</comment>
<feature type="transmembrane region" description="Helical" evidence="7">
    <location>
        <begin position="27"/>
        <end position="52"/>
    </location>
</feature>
<keyword evidence="9" id="KW-1185">Reference proteome</keyword>
<evidence type="ECO:0000313" key="8">
    <source>
        <dbReference type="EMBL" id="CQH55686.1"/>
    </source>
</evidence>
<evidence type="ECO:0000256" key="1">
    <source>
        <dbReference type="ARBA" id="ARBA00004651"/>
    </source>
</evidence>
<keyword evidence="3" id="KW-0808">Transferase</keyword>
<feature type="transmembrane region" description="Helical" evidence="7">
    <location>
        <begin position="147"/>
        <end position="166"/>
    </location>
</feature>
<keyword evidence="2" id="KW-1003">Cell membrane</keyword>
<keyword evidence="6 7" id="KW-0472">Membrane</keyword>
<dbReference type="EMBL" id="LN831302">
    <property type="protein sequence ID" value="CQH55686.1"/>
    <property type="molecule type" value="Genomic_DNA"/>
</dbReference>
<dbReference type="Pfam" id="PF09594">
    <property type="entry name" value="GT87"/>
    <property type="match status" value="1"/>
</dbReference>
<name>A0A0U5H2K6_9EURY</name>
<keyword evidence="4 7" id="KW-0812">Transmembrane</keyword>
<dbReference type="Proteomes" id="UP000066737">
    <property type="component" value="Chromosome I"/>
</dbReference>
<evidence type="ECO:0000256" key="7">
    <source>
        <dbReference type="SAM" id="Phobius"/>
    </source>
</evidence>
<accession>A0A0U5H2K6</accession>
<feature type="transmembrane region" description="Helical" evidence="7">
    <location>
        <begin position="222"/>
        <end position="242"/>
    </location>
</feature>
<feature type="transmembrane region" description="Helical" evidence="7">
    <location>
        <begin position="356"/>
        <end position="379"/>
    </location>
</feature>
<dbReference type="GO" id="GO:0005886">
    <property type="term" value="C:plasma membrane"/>
    <property type="evidence" value="ECO:0007669"/>
    <property type="project" value="UniProtKB-SubCell"/>
</dbReference>
<feature type="transmembrane region" description="Helical" evidence="7">
    <location>
        <begin position="192"/>
        <end position="210"/>
    </location>
</feature>
<feature type="transmembrane region" description="Helical" evidence="7">
    <location>
        <begin position="276"/>
        <end position="299"/>
    </location>
</feature>
<evidence type="ECO:0000313" key="9">
    <source>
        <dbReference type="Proteomes" id="UP000066737"/>
    </source>
</evidence>
<evidence type="ECO:0000256" key="2">
    <source>
        <dbReference type="ARBA" id="ARBA00022475"/>
    </source>
</evidence>
<dbReference type="InterPro" id="IPR018584">
    <property type="entry name" value="GT87"/>
</dbReference>
<evidence type="ECO:0000256" key="4">
    <source>
        <dbReference type="ARBA" id="ARBA00022692"/>
    </source>
</evidence>
<evidence type="ECO:0000256" key="3">
    <source>
        <dbReference type="ARBA" id="ARBA00022679"/>
    </source>
</evidence>
<dbReference type="STRING" id="1407499.HHUB_2269"/>
<evidence type="ECO:0000256" key="5">
    <source>
        <dbReference type="ARBA" id="ARBA00022989"/>
    </source>
</evidence>
<feature type="transmembrane region" description="Helical" evidence="7">
    <location>
        <begin position="112"/>
        <end position="135"/>
    </location>
</feature>
<reference evidence="9" key="1">
    <citation type="journal article" date="2016" name="Environ. Microbiol.">
        <title>The complete genome of a viable archaeum isolated from 123-million-year-old rock salt.</title>
        <authorList>
            <person name="Jaakkola S.T."/>
            <person name="Pfeiffer F."/>
            <person name="Ravantti J.J."/>
            <person name="Guo Q."/>
            <person name="Liu Y."/>
            <person name="Chen X."/>
            <person name="Ma H."/>
            <person name="Yang C."/>
            <person name="Oksanen H.M."/>
            <person name="Bamford D.H."/>
        </authorList>
    </citation>
    <scope>NUCLEOTIDE SEQUENCE</scope>
    <source>
        <strain evidence="9">JI20-1</strain>
    </source>
</reference>
<protein>
    <submittedName>
        <fullName evidence="8">DUF2029 family protein</fullName>
    </submittedName>
</protein>
<gene>
    <name evidence="8" type="ORF">HHUB_2269</name>
</gene>
<proteinExistence type="predicted"/>
<evidence type="ECO:0000256" key="6">
    <source>
        <dbReference type="ARBA" id="ARBA00023136"/>
    </source>
</evidence>
<feature type="transmembrane region" description="Helical" evidence="7">
    <location>
        <begin position="391"/>
        <end position="413"/>
    </location>
</feature>
<sequence>MKPPRSRFFSRYLSQIQSQTTRSEQPLVFAAAALFLVYPAIVAVATLLGASFELNFMDFGAYYSAAGRFLEGGSLYYTPSRPAAPSHPGGVFPYLYPPVVIVPFIPLALLPFWVAAGIWVTVSLAVAVFGAKTLLNAYDIRLSRAKMLLLAYGIFAFAPTLIWFKLGQVTGMFVGSLCFAAASLERNPDGRFGWLGLALLPAVVKPPYAVTMAPALNDYQRVLRVVILGIAVIAVSVLLFGIEAHEAYLGVLREGKGWHLDALPISKFSFFVFRPFHVLGSARIVLRGVLLVALVGYVLERRSRRPRVERALFALGCAAVPVLHPTVNTLTLNALIPAYLIVFVSEFRRSDGALTIPLLSLVLVQIHPYATSVLSWIGIGALSPLDPLTPLVPVLQPGLWGIVSLVAFIVYRIERDEGGFPLPEDGSVR</sequence>
<dbReference type="GO" id="GO:0016758">
    <property type="term" value="F:hexosyltransferase activity"/>
    <property type="evidence" value="ECO:0007669"/>
    <property type="project" value="InterPro"/>
</dbReference>
<organism evidence="8 9">
    <name type="scientific">Halobacterium hubeiense</name>
    <dbReference type="NCBI Taxonomy" id="1407499"/>
    <lineage>
        <taxon>Archaea</taxon>
        <taxon>Methanobacteriati</taxon>
        <taxon>Methanobacteriota</taxon>
        <taxon>Stenosarchaea group</taxon>
        <taxon>Halobacteria</taxon>
        <taxon>Halobacteriales</taxon>
        <taxon>Halobacteriaceae</taxon>
        <taxon>Halobacterium</taxon>
    </lineage>
</organism>
<keyword evidence="5 7" id="KW-1133">Transmembrane helix</keyword>
<dbReference type="AlphaFoldDB" id="A0A0U5H2K6"/>
<dbReference type="KEGG" id="hhb:Hhub_2269"/>